<dbReference type="KEGG" id="ccro:CMC5_059620"/>
<dbReference type="PANTHER" id="PTHR37689:SF1">
    <property type="entry name" value="PROTEIN FDHE"/>
    <property type="match status" value="1"/>
</dbReference>
<dbReference type="EMBL" id="CP012159">
    <property type="protein sequence ID" value="AKT41751.1"/>
    <property type="molecule type" value="Genomic_DNA"/>
</dbReference>
<sequence length="336" mass="34798">MSLSSAARTRITAISATAPELAPWLSIYEVVLAELAEPTWSAVTPESGGEGRRGLAPALAGVRIPVARAPLRRFWGRLCEAAARGASGGEGASGGALRALRDAARLEGTDLFALLEAAIDHEAPRLARSAASLGVSPAALGPVAQLAVMPLLQVCRRALEAAVATKPAPEREPGSASLNAPGTAVLEASAGTARGAHVLPHCPVCGAWPTLVEARGLARTRHLRCGRCGADWETPVLACALCGEQDHEKLVALQPEQGGGARKVDACLGCRGYLKSLTTLAAWPGEVVLLEDLATIDLDLVALDRGYVRPGDPGAAPGVTLVEAPEPRWSLRRFLA</sequence>
<dbReference type="OrthoDB" id="9811074at2"/>
<dbReference type="Gene3D" id="3.90.1670.10">
    <property type="entry name" value="FdhE-like domain"/>
    <property type="match status" value="1"/>
</dbReference>
<protein>
    <recommendedName>
        <fullName evidence="3">Formate dehydrogenase accessory protein FdhE</fullName>
    </recommendedName>
</protein>
<name>A0A0K1ELQ6_CHOCO</name>
<evidence type="ECO:0000313" key="2">
    <source>
        <dbReference type="Proteomes" id="UP000067626"/>
    </source>
</evidence>
<dbReference type="SUPFAM" id="SSF144020">
    <property type="entry name" value="FdhE-like"/>
    <property type="match status" value="1"/>
</dbReference>
<dbReference type="InterPro" id="IPR006452">
    <property type="entry name" value="Formate_DH_accessory"/>
</dbReference>
<gene>
    <name evidence="1" type="ORF">CMC5_059620</name>
</gene>
<keyword evidence="2" id="KW-1185">Reference proteome</keyword>
<dbReference type="STRING" id="52.CMC5_059620"/>
<evidence type="ECO:0000313" key="1">
    <source>
        <dbReference type="EMBL" id="AKT41751.1"/>
    </source>
</evidence>
<reference evidence="1 2" key="1">
    <citation type="submission" date="2015-07" db="EMBL/GenBank/DDBJ databases">
        <title>Genome analysis of myxobacterium Chondromyces crocatus Cm c5 reveals a high potential for natural compound synthesis and the genetic basis for the loss of fruiting body formation.</title>
        <authorList>
            <person name="Zaburannyi N."/>
            <person name="Bunk B."/>
            <person name="Maier J."/>
            <person name="Overmann J."/>
            <person name="Mueller R."/>
        </authorList>
    </citation>
    <scope>NUCLEOTIDE SEQUENCE [LARGE SCALE GENOMIC DNA]</scope>
    <source>
        <strain evidence="1 2">Cm c5</strain>
    </source>
</reference>
<dbReference type="AlphaFoldDB" id="A0A0K1ELQ6"/>
<dbReference type="GO" id="GO:0051604">
    <property type="term" value="P:protein maturation"/>
    <property type="evidence" value="ECO:0007669"/>
    <property type="project" value="TreeGrafter"/>
</dbReference>
<dbReference type="GO" id="GO:0005829">
    <property type="term" value="C:cytosol"/>
    <property type="evidence" value="ECO:0007669"/>
    <property type="project" value="TreeGrafter"/>
</dbReference>
<proteinExistence type="predicted"/>
<organism evidence="1 2">
    <name type="scientific">Chondromyces crocatus</name>
    <dbReference type="NCBI Taxonomy" id="52"/>
    <lineage>
        <taxon>Bacteria</taxon>
        <taxon>Pseudomonadati</taxon>
        <taxon>Myxococcota</taxon>
        <taxon>Polyangia</taxon>
        <taxon>Polyangiales</taxon>
        <taxon>Polyangiaceae</taxon>
        <taxon>Chondromyces</taxon>
    </lineage>
</organism>
<dbReference type="InterPro" id="IPR024064">
    <property type="entry name" value="FdhE-like_sf"/>
</dbReference>
<dbReference type="Proteomes" id="UP000067626">
    <property type="component" value="Chromosome"/>
</dbReference>
<dbReference type="PANTHER" id="PTHR37689">
    <property type="entry name" value="PROTEIN FDHE"/>
    <property type="match status" value="1"/>
</dbReference>
<evidence type="ECO:0008006" key="3">
    <source>
        <dbReference type="Google" id="ProtNLM"/>
    </source>
</evidence>
<accession>A0A0K1ELQ6</accession>
<dbReference type="GO" id="GO:0008199">
    <property type="term" value="F:ferric iron binding"/>
    <property type="evidence" value="ECO:0007669"/>
    <property type="project" value="TreeGrafter"/>
</dbReference>
<dbReference type="RefSeq" id="WP_050433487.1">
    <property type="nucleotide sequence ID" value="NZ_CP012159.1"/>
</dbReference>
<dbReference type="CDD" id="cd16341">
    <property type="entry name" value="FdhE"/>
    <property type="match status" value="1"/>
</dbReference>